<proteinExistence type="inferred from homology"/>
<evidence type="ECO:0000256" key="9">
    <source>
        <dbReference type="HAMAP-Rule" id="MF_00275"/>
    </source>
</evidence>
<feature type="transmembrane region" description="Helical" evidence="9">
    <location>
        <begin position="469"/>
        <end position="495"/>
    </location>
</feature>
<keyword evidence="6 9" id="KW-1133">Transmembrane helix</keyword>
<keyword evidence="3 9" id="KW-0633">Potassium transport</keyword>
<evidence type="ECO:0000256" key="8">
    <source>
        <dbReference type="ARBA" id="ARBA00023136"/>
    </source>
</evidence>
<dbReference type="GO" id="GO:0005886">
    <property type="term" value="C:plasma membrane"/>
    <property type="evidence" value="ECO:0007669"/>
    <property type="project" value="UniProtKB-SubCell"/>
</dbReference>
<gene>
    <name evidence="9 10" type="primary">kdpA</name>
    <name evidence="10" type="ORF">D7S89_12575</name>
</gene>
<dbReference type="PIRSF" id="PIRSF001294">
    <property type="entry name" value="K_ATPaseA"/>
    <property type="match status" value="1"/>
</dbReference>
<dbReference type="RefSeq" id="WP_121278306.1">
    <property type="nucleotide sequence ID" value="NZ_RBZV01000004.1"/>
</dbReference>
<accession>A0A494XD78</accession>
<feature type="transmembrane region" description="Helical" evidence="9">
    <location>
        <begin position="576"/>
        <end position="598"/>
    </location>
</feature>
<feature type="transmembrane region" description="Helical" evidence="9">
    <location>
        <begin position="66"/>
        <end position="84"/>
    </location>
</feature>
<keyword evidence="1 9" id="KW-0813">Transport</keyword>
<feature type="transmembrane region" description="Helical" evidence="9">
    <location>
        <begin position="189"/>
        <end position="209"/>
    </location>
</feature>
<organism evidence="10 11">
    <name type="scientific">Trinickia fusca</name>
    <dbReference type="NCBI Taxonomy" id="2419777"/>
    <lineage>
        <taxon>Bacteria</taxon>
        <taxon>Pseudomonadati</taxon>
        <taxon>Pseudomonadota</taxon>
        <taxon>Betaproteobacteria</taxon>
        <taxon>Burkholderiales</taxon>
        <taxon>Burkholderiaceae</taxon>
        <taxon>Trinickia</taxon>
    </lineage>
</organism>
<keyword evidence="2 9" id="KW-1003">Cell membrane</keyword>
<keyword evidence="4 9" id="KW-0812">Transmembrane</keyword>
<evidence type="ECO:0000256" key="7">
    <source>
        <dbReference type="ARBA" id="ARBA00023065"/>
    </source>
</evidence>
<evidence type="ECO:0000256" key="5">
    <source>
        <dbReference type="ARBA" id="ARBA00022958"/>
    </source>
</evidence>
<evidence type="ECO:0000256" key="2">
    <source>
        <dbReference type="ARBA" id="ARBA00022475"/>
    </source>
</evidence>
<dbReference type="PANTHER" id="PTHR30607">
    <property type="entry name" value="POTASSIUM-TRANSPORTING ATPASE A CHAIN"/>
    <property type="match status" value="1"/>
</dbReference>
<keyword evidence="7 9" id="KW-0406">Ion transport</keyword>
<dbReference type="PANTHER" id="PTHR30607:SF2">
    <property type="entry name" value="POTASSIUM-TRANSPORTING ATPASE POTASSIUM-BINDING SUBUNIT"/>
    <property type="match status" value="1"/>
</dbReference>
<evidence type="ECO:0000256" key="3">
    <source>
        <dbReference type="ARBA" id="ARBA00022538"/>
    </source>
</evidence>
<comment type="caution">
    <text evidence="9">Lacks conserved residue(s) required for the propagation of feature annotation.</text>
</comment>
<name>A0A494XD78_9BURK</name>
<evidence type="ECO:0000256" key="1">
    <source>
        <dbReference type="ARBA" id="ARBA00022448"/>
    </source>
</evidence>
<dbReference type="EMBL" id="RBZV01000004">
    <property type="protein sequence ID" value="RKP48458.1"/>
    <property type="molecule type" value="Genomic_DNA"/>
</dbReference>
<keyword evidence="5 9" id="KW-0630">Potassium</keyword>
<evidence type="ECO:0000256" key="6">
    <source>
        <dbReference type="ARBA" id="ARBA00022989"/>
    </source>
</evidence>
<feature type="transmembrane region" description="Helical" evidence="9">
    <location>
        <begin position="324"/>
        <end position="342"/>
    </location>
</feature>
<comment type="subunit">
    <text evidence="9">The system is composed of three essential subunits: KdpA, KdpB and KdpC.</text>
</comment>
<comment type="function">
    <text evidence="9">Part of the high-affinity ATP-driven potassium transport (or Kdp) system, which catalyzes the hydrolysis of ATP coupled with the electrogenic transport of potassium into the cytoplasm. This subunit binds the extracellular potassium ions and delivers the ions to the membrane domain of KdpB through an intramembrane tunnel.</text>
</comment>
<keyword evidence="10" id="KW-0378">Hydrolase</keyword>
<keyword evidence="11" id="KW-1185">Reference proteome</keyword>
<comment type="subcellular location">
    <subcellularLocation>
        <location evidence="9">Cell membrane</location>
        <topology evidence="9">Multi-pass membrane protein</topology>
    </subcellularLocation>
</comment>
<dbReference type="NCBIfam" id="TIGR00680">
    <property type="entry name" value="kdpA"/>
    <property type="match status" value="1"/>
</dbReference>
<keyword evidence="8 9" id="KW-0472">Membrane</keyword>
<comment type="caution">
    <text evidence="10">The sequence shown here is derived from an EMBL/GenBank/DDBJ whole genome shotgun (WGS) entry which is preliminary data.</text>
</comment>
<dbReference type="OrthoDB" id="9763796at2"/>
<evidence type="ECO:0000256" key="4">
    <source>
        <dbReference type="ARBA" id="ARBA00022692"/>
    </source>
</evidence>
<comment type="similarity">
    <text evidence="9">Belongs to the KdpA family.</text>
</comment>
<dbReference type="GO" id="GO:0030955">
    <property type="term" value="F:potassium ion binding"/>
    <property type="evidence" value="ECO:0007669"/>
    <property type="project" value="UniProtKB-UniRule"/>
</dbReference>
<dbReference type="Pfam" id="PF03814">
    <property type="entry name" value="KdpA"/>
    <property type="match status" value="1"/>
</dbReference>
<dbReference type="GO" id="GO:0016787">
    <property type="term" value="F:hydrolase activity"/>
    <property type="evidence" value="ECO:0007669"/>
    <property type="project" value="UniProtKB-KW"/>
</dbReference>
<dbReference type="GO" id="GO:0008556">
    <property type="term" value="F:P-type potassium transmembrane transporter activity"/>
    <property type="evidence" value="ECO:0007669"/>
    <property type="project" value="InterPro"/>
</dbReference>
<dbReference type="InterPro" id="IPR004623">
    <property type="entry name" value="KdpA"/>
</dbReference>
<sequence length="612" mass="64373">MFANSALQIALFLAVLTALTKPLGLYMARAADGKIPFVSRVVRPLEMAIYRLAGVDPAKDMNWKTYAVAMILFNLAGTLGLYALQRVQAWLPLNPQHLPAVSPDSALNTAVSFASNTSWQGYAGETTLSYLSQMLGITTQSFLSAASGMAVMYALIRALARRGAVPKENASAGTLSIGNAWVDLTRATLYVLVPMAILFSLAFIGQGVIQNFDSYREVSTMQPVTWQQPMLDAHGNPVKDAAGNVVQQTQTTTKQVLAMGPVASQESIKLMSGDGGGFFNANSAHPYENPTPFCNFLQMIAILSIPAGLCYTFGVMAGDRRQGWALYAAMTLMFVVMSAITIHEEQAGSMQLATASVDTKISALAPGGNMEGKETRFGVTSSALYAAVSTASGDGAVDSMHDSFTPLGGMAPLLLMQTGEVVFGGPGSGLFSMLVHAMLVVFIAALMIGRAPEYLGKKIDAFEMKMVAVVVLVTPLLVLLGTAASVLVPAGLAGIANPGAHGLSEILYAFTSAANNNGSAFAGLSANTPYYNWMLAVAMWFGRFAVIVPVLAIAGSLAPKVRRAPGTGTLPTHGPIFVILLIATILLVTLLTYMPALALGPVAEHLTMVGGR</sequence>
<evidence type="ECO:0000313" key="10">
    <source>
        <dbReference type="EMBL" id="RKP48458.1"/>
    </source>
</evidence>
<evidence type="ECO:0000313" key="11">
    <source>
        <dbReference type="Proteomes" id="UP000280434"/>
    </source>
</evidence>
<protein>
    <recommendedName>
        <fullName evidence="9">Potassium-transporting ATPase potassium-binding subunit</fullName>
    </recommendedName>
    <alternativeName>
        <fullName evidence="9">ATP phosphohydrolase [potassium-transporting] A chain</fullName>
    </alternativeName>
    <alternativeName>
        <fullName evidence="9">Potassium-binding and translocating subunit A</fullName>
    </alternativeName>
    <alternativeName>
        <fullName evidence="9">Potassium-translocating ATPase A chain</fullName>
    </alternativeName>
</protein>
<feature type="transmembrane region" description="Helical" evidence="9">
    <location>
        <begin position="296"/>
        <end position="317"/>
    </location>
</feature>
<reference evidence="10 11" key="1">
    <citation type="submission" date="2018-10" db="EMBL/GenBank/DDBJ databases">
        <title>Paraburkholderia sp. 7MK8-2, isolated from soil.</title>
        <authorList>
            <person name="Gao Z.-H."/>
            <person name="Qiu L.-H."/>
        </authorList>
    </citation>
    <scope>NUCLEOTIDE SEQUENCE [LARGE SCALE GENOMIC DNA]</scope>
    <source>
        <strain evidence="10 11">7MK8-2</strain>
    </source>
</reference>
<feature type="transmembrane region" description="Helical" evidence="9">
    <location>
        <begin position="430"/>
        <end position="448"/>
    </location>
</feature>
<dbReference type="HAMAP" id="MF_00275">
    <property type="entry name" value="KdpA"/>
    <property type="match status" value="1"/>
</dbReference>
<feature type="transmembrane region" description="Helical" evidence="9">
    <location>
        <begin position="533"/>
        <end position="555"/>
    </location>
</feature>
<dbReference type="Proteomes" id="UP000280434">
    <property type="component" value="Unassembled WGS sequence"/>
</dbReference>
<dbReference type="AlphaFoldDB" id="A0A494XD78"/>